<dbReference type="InterPro" id="IPR011009">
    <property type="entry name" value="Kinase-like_dom_sf"/>
</dbReference>
<proteinExistence type="predicted"/>
<evidence type="ECO:0000259" key="1">
    <source>
        <dbReference type="Pfam" id="PF03109"/>
    </source>
</evidence>
<dbReference type="InterPro" id="IPR004147">
    <property type="entry name" value="ABC1_dom"/>
</dbReference>
<dbReference type="Pfam" id="PF03109">
    <property type="entry name" value="ABC1"/>
    <property type="match status" value="1"/>
</dbReference>
<dbReference type="EMBL" id="MN738866">
    <property type="protein sequence ID" value="QHT28966.1"/>
    <property type="molecule type" value="Genomic_DNA"/>
</dbReference>
<dbReference type="PANTHER" id="PTHR45890">
    <property type="entry name" value="AARF DOMAIN CONTAINING KINASE 2 (PREDICTED)"/>
    <property type="match status" value="1"/>
</dbReference>
<name>A0A6C0EIG7_9ZZZZ</name>
<dbReference type="SUPFAM" id="SSF56112">
    <property type="entry name" value="Protein kinase-like (PK-like)"/>
    <property type="match status" value="1"/>
</dbReference>
<sequence length="453" mass="54195">MEIINNFIFVYNLYKIYNKYPNIDDYEINNLIKSIDNLGIFAIKLVQWGLTRVKIYNKNIPITLEKLEKYYEDCPTHSDSYTYKILKNEYNYDFKDRFNITLIASGSIAQVYKLTDRNTNKHFALKIIHPYLKTKLFISKCVILSLLNFYKFISGSNLIYLDLSEFFEHINTQLDFNKEYNYQNYFYNTFRNKFIVIPKPIFRTKNTLIMTYIDGIKFNDLEESLYKKTLIIQHLKIFGLNCFYKQKYIHADLHNGNWKVMYNKKLKHYQIIVYDFGLCYDSSKFNMFSLREQLSKGNVETMSTEVVDVILNKSIDRNMGQFKMYSNKFTKIMQDSNYIDTMDFTLIIPMVYKFSVDNNIKINGNVLLLLLIMVVNDNNVNKLKEKVSHTNNNLENYDYPRMLYYCDTQNLYPELREHLHNYIDKNKTKQCLFNYLDEKYAHLNSSDSDSLSD</sequence>
<evidence type="ECO:0000313" key="2">
    <source>
        <dbReference type="EMBL" id="QHT28966.1"/>
    </source>
</evidence>
<feature type="domain" description="ABC1 atypical kinase-like" evidence="1">
    <location>
        <begin position="74"/>
        <end position="289"/>
    </location>
</feature>
<dbReference type="PANTHER" id="PTHR45890:SF1">
    <property type="entry name" value="AARF DOMAIN CONTAINING KINASE 2"/>
    <property type="match status" value="1"/>
</dbReference>
<reference evidence="2" key="1">
    <citation type="journal article" date="2020" name="Nature">
        <title>Giant virus diversity and host interactions through global metagenomics.</title>
        <authorList>
            <person name="Schulz F."/>
            <person name="Roux S."/>
            <person name="Paez-Espino D."/>
            <person name="Jungbluth S."/>
            <person name="Walsh D.A."/>
            <person name="Denef V.J."/>
            <person name="McMahon K.D."/>
            <person name="Konstantinidis K.T."/>
            <person name="Eloe-Fadrosh E.A."/>
            <person name="Kyrpides N.C."/>
            <person name="Woyke T."/>
        </authorList>
    </citation>
    <scope>NUCLEOTIDE SEQUENCE</scope>
    <source>
        <strain evidence="2">GVMAG-M-3300001351-8</strain>
    </source>
</reference>
<dbReference type="Gene3D" id="1.10.510.10">
    <property type="entry name" value="Transferase(Phosphotransferase) domain 1"/>
    <property type="match status" value="1"/>
</dbReference>
<accession>A0A6C0EIG7</accession>
<dbReference type="AlphaFoldDB" id="A0A6C0EIG7"/>
<dbReference type="InterPro" id="IPR052402">
    <property type="entry name" value="ADCK_kinase"/>
</dbReference>
<protein>
    <recommendedName>
        <fullName evidence="1">ABC1 atypical kinase-like domain-containing protein</fullName>
    </recommendedName>
</protein>
<organism evidence="2">
    <name type="scientific">viral metagenome</name>
    <dbReference type="NCBI Taxonomy" id="1070528"/>
    <lineage>
        <taxon>unclassified sequences</taxon>
        <taxon>metagenomes</taxon>
        <taxon>organismal metagenomes</taxon>
    </lineage>
</organism>